<dbReference type="EMBL" id="MN739801">
    <property type="protein sequence ID" value="QHT26750.1"/>
    <property type="molecule type" value="Genomic_DNA"/>
</dbReference>
<protein>
    <submittedName>
        <fullName evidence="2">Uncharacterized protein</fullName>
    </submittedName>
</protein>
<evidence type="ECO:0000313" key="2">
    <source>
        <dbReference type="EMBL" id="QHT26750.1"/>
    </source>
</evidence>
<dbReference type="AlphaFoldDB" id="A0A6C0EE52"/>
<keyword evidence="1" id="KW-0175">Coiled coil</keyword>
<organism evidence="2">
    <name type="scientific">viral metagenome</name>
    <dbReference type="NCBI Taxonomy" id="1070528"/>
    <lineage>
        <taxon>unclassified sequences</taxon>
        <taxon>metagenomes</taxon>
        <taxon>organismal metagenomes</taxon>
    </lineage>
</organism>
<name>A0A6C0EE52_9ZZZZ</name>
<proteinExistence type="predicted"/>
<evidence type="ECO:0000256" key="1">
    <source>
        <dbReference type="SAM" id="Coils"/>
    </source>
</evidence>
<accession>A0A6C0EE52</accession>
<feature type="coiled-coil region" evidence="1">
    <location>
        <begin position="133"/>
        <end position="170"/>
    </location>
</feature>
<sequence>MSKKNYNNNYVRPQQTYQELLSNQDIKDKLKEYKKIDDINKISIGTHIRYFNIDKKTNTKLFRLGGTLNKIDPNNRFITLNNGNLSWSVQLNSSILYRKMTEDEIKTEMKEELKKEIMTEEVVSQIGGSNSTINDLKNEIKILNKKLENYMNLEKEYKIILKKNESLSNKLLKIESEIKKKKY</sequence>
<reference evidence="2" key="1">
    <citation type="journal article" date="2020" name="Nature">
        <title>Giant virus diversity and host interactions through global metagenomics.</title>
        <authorList>
            <person name="Schulz F."/>
            <person name="Roux S."/>
            <person name="Paez-Espino D."/>
            <person name="Jungbluth S."/>
            <person name="Walsh D.A."/>
            <person name="Denef V.J."/>
            <person name="McMahon K.D."/>
            <person name="Konstantinidis K.T."/>
            <person name="Eloe-Fadrosh E.A."/>
            <person name="Kyrpides N.C."/>
            <person name="Woyke T."/>
        </authorList>
    </citation>
    <scope>NUCLEOTIDE SEQUENCE</scope>
    <source>
        <strain evidence="2">GVMAG-M-3300023179-2</strain>
    </source>
</reference>